<dbReference type="SMART" id="SM00382">
    <property type="entry name" value="AAA"/>
    <property type="match status" value="1"/>
</dbReference>
<dbReference type="GO" id="GO:0055085">
    <property type="term" value="P:transmembrane transport"/>
    <property type="evidence" value="ECO:0007669"/>
    <property type="project" value="UniProtKB-ARBA"/>
</dbReference>
<organism evidence="9 10">
    <name type="scientific">Devosia sediminis</name>
    <dbReference type="NCBI Taxonomy" id="2798801"/>
    <lineage>
        <taxon>Bacteria</taxon>
        <taxon>Pseudomonadati</taxon>
        <taxon>Pseudomonadota</taxon>
        <taxon>Alphaproteobacteria</taxon>
        <taxon>Hyphomicrobiales</taxon>
        <taxon>Devosiaceae</taxon>
        <taxon>Devosia</taxon>
    </lineage>
</organism>
<dbReference type="PROSITE" id="PS00211">
    <property type="entry name" value="ABC_TRANSPORTER_1"/>
    <property type="match status" value="1"/>
</dbReference>
<keyword evidence="3" id="KW-0813">Transport</keyword>
<evidence type="ECO:0000256" key="4">
    <source>
        <dbReference type="ARBA" id="ARBA00022475"/>
    </source>
</evidence>
<dbReference type="CDD" id="cd03257">
    <property type="entry name" value="ABC_NikE_OppD_transporters"/>
    <property type="match status" value="1"/>
</dbReference>
<gene>
    <name evidence="9" type="ORF">JEQ47_09680</name>
</gene>
<accession>A0A934IQJ7</accession>
<keyword evidence="5" id="KW-0547">Nucleotide-binding</keyword>
<dbReference type="Proteomes" id="UP000602124">
    <property type="component" value="Unassembled WGS sequence"/>
</dbReference>
<dbReference type="GO" id="GO:0005886">
    <property type="term" value="C:plasma membrane"/>
    <property type="evidence" value="ECO:0007669"/>
    <property type="project" value="UniProtKB-SubCell"/>
</dbReference>
<keyword evidence="6 9" id="KW-0067">ATP-binding</keyword>
<dbReference type="GO" id="GO:0016887">
    <property type="term" value="F:ATP hydrolysis activity"/>
    <property type="evidence" value="ECO:0007669"/>
    <property type="project" value="InterPro"/>
</dbReference>
<evidence type="ECO:0000313" key="9">
    <source>
        <dbReference type="EMBL" id="MBJ3784989.1"/>
    </source>
</evidence>
<dbReference type="Pfam" id="PF00005">
    <property type="entry name" value="ABC_tran"/>
    <property type="match status" value="1"/>
</dbReference>
<keyword evidence="4" id="KW-1003">Cell membrane</keyword>
<protein>
    <submittedName>
        <fullName evidence="9">ABC transporter ATP-binding protein</fullName>
    </submittedName>
</protein>
<name>A0A934IQJ7_9HYPH</name>
<dbReference type="SUPFAM" id="SSF52540">
    <property type="entry name" value="P-loop containing nucleoside triphosphate hydrolases"/>
    <property type="match status" value="1"/>
</dbReference>
<dbReference type="PROSITE" id="PS50893">
    <property type="entry name" value="ABC_TRANSPORTER_2"/>
    <property type="match status" value="1"/>
</dbReference>
<evidence type="ECO:0000313" key="10">
    <source>
        <dbReference type="Proteomes" id="UP000602124"/>
    </source>
</evidence>
<dbReference type="InterPro" id="IPR050388">
    <property type="entry name" value="ABC_Ni/Peptide_Import"/>
</dbReference>
<dbReference type="GO" id="GO:0015833">
    <property type="term" value="P:peptide transport"/>
    <property type="evidence" value="ECO:0007669"/>
    <property type="project" value="InterPro"/>
</dbReference>
<comment type="similarity">
    <text evidence="2">Belongs to the ABC transporter superfamily.</text>
</comment>
<dbReference type="InterPro" id="IPR027417">
    <property type="entry name" value="P-loop_NTPase"/>
</dbReference>
<evidence type="ECO:0000256" key="6">
    <source>
        <dbReference type="ARBA" id="ARBA00022840"/>
    </source>
</evidence>
<evidence type="ECO:0000256" key="2">
    <source>
        <dbReference type="ARBA" id="ARBA00005417"/>
    </source>
</evidence>
<comment type="subcellular location">
    <subcellularLocation>
        <location evidence="1">Cell inner membrane</location>
        <topology evidence="1">Peripheral membrane protein</topology>
    </subcellularLocation>
</comment>
<dbReference type="Pfam" id="PF08352">
    <property type="entry name" value="oligo_HPY"/>
    <property type="match status" value="1"/>
</dbReference>
<evidence type="ECO:0000256" key="7">
    <source>
        <dbReference type="ARBA" id="ARBA00023136"/>
    </source>
</evidence>
<dbReference type="InterPro" id="IPR013563">
    <property type="entry name" value="Oligopep_ABC_C"/>
</dbReference>
<evidence type="ECO:0000256" key="3">
    <source>
        <dbReference type="ARBA" id="ARBA00022448"/>
    </source>
</evidence>
<dbReference type="GO" id="GO:0005524">
    <property type="term" value="F:ATP binding"/>
    <property type="evidence" value="ECO:0007669"/>
    <property type="project" value="UniProtKB-KW"/>
</dbReference>
<sequence length="362" mass="38904">MSAALLEVSELEVAFDTRRGRVKAVDGLSFRLGKGEIIALVGESGCGKSVAVKSVLKLLPEQTARYEAGSITLDGRDLLGLDEKAMEAVRGREIALIFQDPMSSLNPVLTIGKQIGEAIKRHQGGSRQEIAHRTVDLLRRVGIPAPETRLNAYPHEFSGGMRQRVMIAMALSCGPRVILADEITTALDVTIQAQIIDLLKSLVADAGAAVVMITHDMGVVAGAAERVYVMYAGAVVETATTEDLFSRPAMPYTWGLLRSIPSLDRPVHEPLVPIEGLPPNVALLDGGCRFRPRCPYRRDICAEAEPPLAPAPDGAEGHLARCWGLDPVRGWLRDTDWKTDLGDPAARAQISADAAKIKGGKP</sequence>
<evidence type="ECO:0000256" key="5">
    <source>
        <dbReference type="ARBA" id="ARBA00022741"/>
    </source>
</evidence>
<proteinExistence type="inferred from homology"/>
<keyword evidence="7" id="KW-0472">Membrane</keyword>
<dbReference type="PANTHER" id="PTHR43297">
    <property type="entry name" value="OLIGOPEPTIDE TRANSPORT ATP-BINDING PROTEIN APPD"/>
    <property type="match status" value="1"/>
</dbReference>
<dbReference type="FunFam" id="3.40.50.300:FF:000016">
    <property type="entry name" value="Oligopeptide ABC transporter ATP-binding component"/>
    <property type="match status" value="1"/>
</dbReference>
<dbReference type="PANTHER" id="PTHR43297:SF2">
    <property type="entry name" value="DIPEPTIDE TRANSPORT ATP-BINDING PROTEIN DPPD"/>
    <property type="match status" value="1"/>
</dbReference>
<dbReference type="RefSeq" id="WP_198876200.1">
    <property type="nucleotide sequence ID" value="NZ_JAEKMH010000002.1"/>
</dbReference>
<reference evidence="9" key="1">
    <citation type="submission" date="2020-12" db="EMBL/GenBank/DDBJ databases">
        <title>Devosia sp. MSA67 isolated from Mo River.</title>
        <authorList>
            <person name="Ma F."/>
            <person name="Zi Z."/>
        </authorList>
    </citation>
    <scope>NUCLEOTIDE SEQUENCE</scope>
    <source>
        <strain evidence="9">MSA67</strain>
    </source>
</reference>
<evidence type="ECO:0000256" key="1">
    <source>
        <dbReference type="ARBA" id="ARBA00004417"/>
    </source>
</evidence>
<dbReference type="AlphaFoldDB" id="A0A934IQJ7"/>
<dbReference type="InterPro" id="IPR003439">
    <property type="entry name" value="ABC_transporter-like_ATP-bd"/>
</dbReference>
<dbReference type="InterPro" id="IPR003593">
    <property type="entry name" value="AAA+_ATPase"/>
</dbReference>
<comment type="caution">
    <text evidence="9">The sequence shown here is derived from an EMBL/GenBank/DDBJ whole genome shotgun (WGS) entry which is preliminary data.</text>
</comment>
<keyword evidence="10" id="KW-1185">Reference proteome</keyword>
<dbReference type="Gene3D" id="3.40.50.300">
    <property type="entry name" value="P-loop containing nucleotide triphosphate hydrolases"/>
    <property type="match status" value="1"/>
</dbReference>
<dbReference type="NCBIfam" id="TIGR01727">
    <property type="entry name" value="oligo_HPY"/>
    <property type="match status" value="1"/>
</dbReference>
<dbReference type="InterPro" id="IPR017871">
    <property type="entry name" value="ABC_transporter-like_CS"/>
</dbReference>
<evidence type="ECO:0000259" key="8">
    <source>
        <dbReference type="PROSITE" id="PS50893"/>
    </source>
</evidence>
<feature type="domain" description="ABC transporter" evidence="8">
    <location>
        <begin position="6"/>
        <end position="257"/>
    </location>
</feature>
<dbReference type="EMBL" id="JAEKMH010000002">
    <property type="protein sequence ID" value="MBJ3784989.1"/>
    <property type="molecule type" value="Genomic_DNA"/>
</dbReference>